<feature type="transmembrane region" description="Helical" evidence="6">
    <location>
        <begin position="84"/>
        <end position="109"/>
    </location>
</feature>
<feature type="transmembrane region" description="Helical" evidence="6">
    <location>
        <begin position="139"/>
        <end position="157"/>
    </location>
</feature>
<dbReference type="InterPro" id="IPR015414">
    <property type="entry name" value="TMEM64"/>
</dbReference>
<dbReference type="InterPro" id="IPR032816">
    <property type="entry name" value="VTT_dom"/>
</dbReference>
<name>A0A381QE38_9ZZZZ</name>
<evidence type="ECO:0000256" key="2">
    <source>
        <dbReference type="ARBA" id="ARBA00022475"/>
    </source>
</evidence>
<evidence type="ECO:0000256" key="6">
    <source>
        <dbReference type="SAM" id="Phobius"/>
    </source>
</evidence>
<evidence type="ECO:0000256" key="4">
    <source>
        <dbReference type="ARBA" id="ARBA00022989"/>
    </source>
</evidence>
<feature type="non-terminal residue" evidence="8">
    <location>
        <position position="1"/>
    </location>
</feature>
<evidence type="ECO:0000313" key="8">
    <source>
        <dbReference type="EMBL" id="SUZ77601.1"/>
    </source>
</evidence>
<feature type="transmembrane region" description="Helical" evidence="6">
    <location>
        <begin position="169"/>
        <end position="188"/>
    </location>
</feature>
<keyword evidence="3 6" id="KW-0812">Transmembrane</keyword>
<dbReference type="EMBL" id="UINC01001323">
    <property type="protein sequence ID" value="SUZ77601.1"/>
    <property type="molecule type" value="Genomic_DNA"/>
</dbReference>
<proteinExistence type="predicted"/>
<accession>A0A381QE38</accession>
<organism evidence="8">
    <name type="scientific">marine metagenome</name>
    <dbReference type="NCBI Taxonomy" id="408172"/>
    <lineage>
        <taxon>unclassified sequences</taxon>
        <taxon>metagenomes</taxon>
        <taxon>ecological metagenomes</taxon>
    </lineage>
</organism>
<feature type="transmembrane region" description="Helical" evidence="6">
    <location>
        <begin position="53"/>
        <end position="72"/>
    </location>
</feature>
<feature type="non-terminal residue" evidence="8">
    <location>
        <position position="219"/>
    </location>
</feature>
<feature type="transmembrane region" description="Helical" evidence="6">
    <location>
        <begin position="12"/>
        <end position="33"/>
    </location>
</feature>
<evidence type="ECO:0000256" key="1">
    <source>
        <dbReference type="ARBA" id="ARBA00004651"/>
    </source>
</evidence>
<reference evidence="8" key="1">
    <citation type="submission" date="2018-05" db="EMBL/GenBank/DDBJ databases">
        <authorList>
            <person name="Lanie J.A."/>
            <person name="Ng W.-L."/>
            <person name="Kazmierczak K.M."/>
            <person name="Andrzejewski T.M."/>
            <person name="Davidsen T.M."/>
            <person name="Wayne K.J."/>
            <person name="Tettelin H."/>
            <person name="Glass J.I."/>
            <person name="Rusch D."/>
            <person name="Podicherti R."/>
            <person name="Tsui H.-C.T."/>
            <person name="Winkler M.E."/>
        </authorList>
    </citation>
    <scope>NUCLEOTIDE SEQUENCE</scope>
</reference>
<gene>
    <name evidence="8" type="ORF">METZ01_LOCUS30455</name>
</gene>
<dbReference type="Pfam" id="PF09335">
    <property type="entry name" value="VTT_dom"/>
    <property type="match status" value="1"/>
</dbReference>
<evidence type="ECO:0000259" key="7">
    <source>
        <dbReference type="Pfam" id="PF09335"/>
    </source>
</evidence>
<feature type="domain" description="VTT" evidence="7">
    <location>
        <begin position="73"/>
        <end position="189"/>
    </location>
</feature>
<evidence type="ECO:0000256" key="5">
    <source>
        <dbReference type="ARBA" id="ARBA00023136"/>
    </source>
</evidence>
<protein>
    <recommendedName>
        <fullName evidence="7">VTT domain-containing protein</fullName>
    </recommendedName>
</protein>
<sequence>MAGKKKRIKIILLTATFSIVVALFYVFDLQQYLTLQYLKSSKTLFISYYEQNPILVLGSYFLGYVVMTAFSLPGAVWMTLGGGAFFGLLTGTVAVSFASTIGATLAMLISRFILRDWAQGRFGKQMQTINSGIQKDGGFYLFTLRLLPIVPFFVINLGMGLTPLRTFTFYWVSQLGMLPGTLVYINAGSELAKIEAIGDILSPTLIGSFVLLGIFPLLV</sequence>
<dbReference type="PANTHER" id="PTHR12677:SF59">
    <property type="entry name" value="GOLGI APPARATUS MEMBRANE PROTEIN TVP38-RELATED"/>
    <property type="match status" value="1"/>
</dbReference>
<dbReference type="PANTHER" id="PTHR12677">
    <property type="entry name" value="GOLGI APPARATUS MEMBRANE PROTEIN TVP38-RELATED"/>
    <property type="match status" value="1"/>
</dbReference>
<keyword evidence="4 6" id="KW-1133">Transmembrane helix</keyword>
<evidence type="ECO:0000256" key="3">
    <source>
        <dbReference type="ARBA" id="ARBA00022692"/>
    </source>
</evidence>
<comment type="subcellular location">
    <subcellularLocation>
        <location evidence="1">Cell membrane</location>
        <topology evidence="1">Multi-pass membrane protein</topology>
    </subcellularLocation>
</comment>
<feature type="transmembrane region" description="Helical" evidence="6">
    <location>
        <begin position="200"/>
        <end position="218"/>
    </location>
</feature>
<keyword evidence="5 6" id="KW-0472">Membrane</keyword>
<dbReference type="GO" id="GO:0005886">
    <property type="term" value="C:plasma membrane"/>
    <property type="evidence" value="ECO:0007669"/>
    <property type="project" value="UniProtKB-SubCell"/>
</dbReference>
<keyword evidence="2" id="KW-1003">Cell membrane</keyword>
<dbReference type="AlphaFoldDB" id="A0A381QE38"/>